<dbReference type="RefSeq" id="XP_043002534.1">
    <property type="nucleotide sequence ID" value="XM_043160577.1"/>
</dbReference>
<organism evidence="1 2">
    <name type="scientific">Marasmius oreades</name>
    <name type="common">fairy-ring Marasmius</name>
    <dbReference type="NCBI Taxonomy" id="181124"/>
    <lineage>
        <taxon>Eukaryota</taxon>
        <taxon>Fungi</taxon>
        <taxon>Dikarya</taxon>
        <taxon>Basidiomycota</taxon>
        <taxon>Agaricomycotina</taxon>
        <taxon>Agaricomycetes</taxon>
        <taxon>Agaricomycetidae</taxon>
        <taxon>Agaricales</taxon>
        <taxon>Marasmiineae</taxon>
        <taxon>Marasmiaceae</taxon>
        <taxon>Marasmius</taxon>
    </lineage>
</organism>
<comment type="caution">
    <text evidence="1">The sequence shown here is derived from an EMBL/GenBank/DDBJ whole genome shotgun (WGS) entry which is preliminary data.</text>
</comment>
<protein>
    <submittedName>
        <fullName evidence="1">Uncharacterized protein</fullName>
    </submittedName>
</protein>
<sequence length="136" mass="15254">MNPLVLDLYLSFFRRVANILNHWRGSRRSGRLPDLGRAAWFWMGDLSGLVLKGCPVWEKEIQGGFLRGDYGGDGERLMSRVVNTSFGFNAIIENVDLHRARLVTRPGRLRGRKQLSPLPLSFPARFGAIGFVVVAA</sequence>
<keyword evidence="2" id="KW-1185">Reference proteome</keyword>
<proteinExistence type="predicted"/>
<gene>
    <name evidence="1" type="ORF">E1B28_003583</name>
</gene>
<dbReference type="GeneID" id="66072659"/>
<dbReference type="EMBL" id="CM032191">
    <property type="protein sequence ID" value="KAG7086063.1"/>
    <property type="molecule type" value="Genomic_DNA"/>
</dbReference>
<name>A0A9P7RMU3_9AGAR</name>
<dbReference type="Proteomes" id="UP001049176">
    <property type="component" value="Chromosome 11"/>
</dbReference>
<evidence type="ECO:0000313" key="2">
    <source>
        <dbReference type="Proteomes" id="UP001049176"/>
    </source>
</evidence>
<dbReference type="KEGG" id="more:E1B28_003583"/>
<evidence type="ECO:0000313" key="1">
    <source>
        <dbReference type="EMBL" id="KAG7086063.1"/>
    </source>
</evidence>
<accession>A0A9P7RMU3</accession>
<dbReference type="AlphaFoldDB" id="A0A9P7RMU3"/>
<reference evidence="1" key="1">
    <citation type="journal article" date="2021" name="Genome Biol. Evol.">
        <title>The assembled and annotated genome of the fairy-ring fungus Marasmius oreades.</title>
        <authorList>
            <person name="Hiltunen M."/>
            <person name="Ament-Velasquez S.L."/>
            <person name="Johannesson H."/>
        </authorList>
    </citation>
    <scope>NUCLEOTIDE SEQUENCE</scope>
    <source>
        <strain evidence="1">03SP1</strain>
    </source>
</reference>